<protein>
    <submittedName>
        <fullName evidence="1">RNA-directed DNA polymerase from mobile element jockey-like</fullName>
    </submittedName>
</protein>
<proteinExistence type="predicted"/>
<name>A0A3M7RDV3_BRAPC</name>
<dbReference type="Proteomes" id="UP000276133">
    <property type="component" value="Unassembled WGS sequence"/>
</dbReference>
<dbReference type="GO" id="GO:0003964">
    <property type="term" value="F:RNA-directed DNA polymerase activity"/>
    <property type="evidence" value="ECO:0007669"/>
    <property type="project" value="UniProtKB-KW"/>
</dbReference>
<feature type="non-terminal residue" evidence="1">
    <location>
        <position position="1"/>
    </location>
</feature>
<organism evidence="1 2">
    <name type="scientific">Brachionus plicatilis</name>
    <name type="common">Marine rotifer</name>
    <name type="synonym">Brachionus muelleri</name>
    <dbReference type="NCBI Taxonomy" id="10195"/>
    <lineage>
        <taxon>Eukaryota</taxon>
        <taxon>Metazoa</taxon>
        <taxon>Spiralia</taxon>
        <taxon>Gnathifera</taxon>
        <taxon>Rotifera</taxon>
        <taxon>Eurotatoria</taxon>
        <taxon>Monogononta</taxon>
        <taxon>Pseudotrocha</taxon>
        <taxon>Ploima</taxon>
        <taxon>Brachionidae</taxon>
        <taxon>Brachionus</taxon>
    </lineage>
</organism>
<evidence type="ECO:0000313" key="1">
    <source>
        <dbReference type="EMBL" id="RNA21743.1"/>
    </source>
</evidence>
<dbReference type="AlphaFoldDB" id="A0A3M7RDV3"/>
<keyword evidence="1" id="KW-0695">RNA-directed DNA polymerase</keyword>
<reference evidence="1 2" key="1">
    <citation type="journal article" date="2018" name="Sci. Rep.">
        <title>Genomic signatures of local adaptation to the degree of environmental predictability in rotifers.</title>
        <authorList>
            <person name="Franch-Gras L."/>
            <person name="Hahn C."/>
            <person name="Garcia-Roger E.M."/>
            <person name="Carmona M.J."/>
            <person name="Serra M."/>
            <person name="Gomez A."/>
        </authorList>
    </citation>
    <scope>NUCLEOTIDE SEQUENCE [LARGE SCALE GENOMIC DNA]</scope>
    <source>
        <strain evidence="1">HYR1</strain>
    </source>
</reference>
<keyword evidence="2" id="KW-1185">Reference proteome</keyword>
<sequence>YELRTAIPTPSEFSRPVLNRGNYELFSTLVHASTIPLDKDVNVAYDELVKTYAAASCMAIPNQVHRARKRANPKWFNANIKQLTKKKFILHCRIRSAPRNSELRLLYATVCKQVKTTVRNAICKFEASIVRASNSLSLTGPARGIRGHARRLSGQASIKCLQRANTFTNRVVNEWNDLPASVVNATSVNKFKNRYDAFRSCTQTTVP</sequence>
<keyword evidence="1" id="KW-0548">Nucleotidyltransferase</keyword>
<comment type="caution">
    <text evidence="1">The sequence shown here is derived from an EMBL/GenBank/DDBJ whole genome shotgun (WGS) entry which is preliminary data.</text>
</comment>
<keyword evidence="1" id="KW-0808">Transferase</keyword>
<accession>A0A3M7RDV3</accession>
<evidence type="ECO:0000313" key="2">
    <source>
        <dbReference type="Proteomes" id="UP000276133"/>
    </source>
</evidence>
<gene>
    <name evidence="1" type="ORF">BpHYR1_054347</name>
</gene>
<dbReference type="EMBL" id="REGN01003608">
    <property type="protein sequence ID" value="RNA21743.1"/>
    <property type="molecule type" value="Genomic_DNA"/>
</dbReference>